<organism evidence="1 2">
    <name type="scientific">Stegodyphus mimosarum</name>
    <name type="common">African social velvet spider</name>
    <dbReference type="NCBI Taxonomy" id="407821"/>
    <lineage>
        <taxon>Eukaryota</taxon>
        <taxon>Metazoa</taxon>
        <taxon>Ecdysozoa</taxon>
        <taxon>Arthropoda</taxon>
        <taxon>Chelicerata</taxon>
        <taxon>Arachnida</taxon>
        <taxon>Araneae</taxon>
        <taxon>Araneomorphae</taxon>
        <taxon>Entelegynae</taxon>
        <taxon>Eresoidea</taxon>
        <taxon>Eresidae</taxon>
        <taxon>Stegodyphus</taxon>
    </lineage>
</organism>
<sequence length="73" mass="8453">MDLKLLEITLITCCTSLKHLQFQQRLNKTSNRSTTKPSLDRTKTLLSTPVPLRCCTQRQEEQSHLSLQILTIR</sequence>
<evidence type="ECO:0000313" key="2">
    <source>
        <dbReference type="Proteomes" id="UP000054359"/>
    </source>
</evidence>
<gene>
    <name evidence="1" type="ORF">X975_16112</name>
</gene>
<name>A0A087UGI9_STEMI</name>
<proteinExistence type="predicted"/>
<dbReference type="AlphaFoldDB" id="A0A087UGI9"/>
<dbReference type="EMBL" id="KK119710">
    <property type="protein sequence ID" value="KFM76478.1"/>
    <property type="molecule type" value="Genomic_DNA"/>
</dbReference>
<dbReference type="Proteomes" id="UP000054359">
    <property type="component" value="Unassembled WGS sequence"/>
</dbReference>
<protein>
    <submittedName>
        <fullName evidence="1">Uncharacterized protein</fullName>
    </submittedName>
</protein>
<feature type="non-terminal residue" evidence="1">
    <location>
        <position position="73"/>
    </location>
</feature>
<accession>A0A087UGI9</accession>
<reference evidence="1 2" key="1">
    <citation type="submission" date="2013-11" db="EMBL/GenBank/DDBJ databases">
        <title>Genome sequencing of Stegodyphus mimosarum.</title>
        <authorList>
            <person name="Bechsgaard J."/>
        </authorList>
    </citation>
    <scope>NUCLEOTIDE SEQUENCE [LARGE SCALE GENOMIC DNA]</scope>
</reference>
<keyword evidence="2" id="KW-1185">Reference proteome</keyword>
<evidence type="ECO:0000313" key="1">
    <source>
        <dbReference type="EMBL" id="KFM76478.1"/>
    </source>
</evidence>